<organism evidence="2">
    <name type="scientific">Anoplophora glabripennis</name>
    <name type="common">Asian longhorn beetle</name>
    <name type="synonym">Anoplophora nobilis</name>
    <dbReference type="NCBI Taxonomy" id="217634"/>
    <lineage>
        <taxon>Eukaryota</taxon>
        <taxon>Metazoa</taxon>
        <taxon>Ecdysozoa</taxon>
        <taxon>Arthropoda</taxon>
        <taxon>Hexapoda</taxon>
        <taxon>Insecta</taxon>
        <taxon>Pterygota</taxon>
        <taxon>Neoptera</taxon>
        <taxon>Endopterygota</taxon>
        <taxon>Coleoptera</taxon>
        <taxon>Polyphaga</taxon>
        <taxon>Cucujiformia</taxon>
        <taxon>Chrysomeloidea</taxon>
        <taxon>Cerambycidae</taxon>
        <taxon>Lamiinae</taxon>
        <taxon>Lamiini</taxon>
        <taxon>Anoplophora</taxon>
    </lineage>
</organism>
<dbReference type="PANTHER" id="PTHR47331:SF1">
    <property type="entry name" value="GAG-LIKE PROTEIN"/>
    <property type="match status" value="1"/>
</dbReference>
<dbReference type="AlphaFoldDB" id="V5FXJ1"/>
<protein>
    <recommendedName>
        <fullName evidence="1">DUF5641 domain-containing protein</fullName>
    </recommendedName>
</protein>
<evidence type="ECO:0000313" key="2">
    <source>
        <dbReference type="EMBL" id="JAB62380.1"/>
    </source>
</evidence>
<feature type="domain" description="DUF5641" evidence="1">
    <location>
        <begin position="19"/>
        <end position="111"/>
    </location>
</feature>
<name>V5FXJ1_ANOGL</name>
<dbReference type="Pfam" id="PF18701">
    <property type="entry name" value="DUF5641"/>
    <property type="match status" value="1"/>
</dbReference>
<reference evidence="2" key="1">
    <citation type="submission" date="2013-07" db="EMBL/GenBank/DDBJ databases">
        <title>Midgut Transcriptome Profiling of Anoplphora glabripennis, a Lignocellulose Degrading, Wood-Boring Cerambycid.</title>
        <authorList>
            <person name="Scully E.D."/>
            <person name="Hoover K."/>
            <person name="Carlson J.E."/>
            <person name="Tien M."/>
            <person name="Geib S.M."/>
        </authorList>
    </citation>
    <scope>NUCLEOTIDE SEQUENCE</scope>
</reference>
<accession>V5FXJ1</accession>
<dbReference type="EMBL" id="GALX01006086">
    <property type="protein sequence ID" value="JAB62380.1"/>
    <property type="molecule type" value="Transcribed_RNA"/>
</dbReference>
<evidence type="ECO:0000259" key="1">
    <source>
        <dbReference type="Pfam" id="PF18701"/>
    </source>
</evidence>
<sequence length="115" mass="13620">MTSIADENLTHVNPNRLSHFQHVQQLQRHFWTRWSREYVTELQQRCKWKSNYSNLRINDLVIIKDDNKPPLRWSLGRIVVLHPGKDDITRVATIKTSSGTLKRSFAKICPLRRDV</sequence>
<dbReference type="InterPro" id="IPR040676">
    <property type="entry name" value="DUF5641"/>
</dbReference>
<proteinExistence type="predicted"/>
<dbReference type="PANTHER" id="PTHR47331">
    <property type="entry name" value="PHD-TYPE DOMAIN-CONTAINING PROTEIN"/>
    <property type="match status" value="1"/>
</dbReference>